<evidence type="ECO:0000256" key="3">
    <source>
        <dbReference type="ARBA" id="ARBA00012438"/>
    </source>
</evidence>
<evidence type="ECO:0000256" key="7">
    <source>
        <dbReference type="ARBA" id="ARBA00022777"/>
    </source>
</evidence>
<evidence type="ECO:0000256" key="2">
    <source>
        <dbReference type="ARBA" id="ARBA00004370"/>
    </source>
</evidence>
<comment type="catalytic activity">
    <reaction evidence="1">
        <text>ATP + protein L-histidine = ADP + protein N-phospho-L-histidine.</text>
        <dbReference type="EC" id="2.7.13.3"/>
    </reaction>
</comment>
<organism evidence="12 13">
    <name type="scientific">Vulcaniibacterium thermophilum</name>
    <dbReference type="NCBI Taxonomy" id="1169913"/>
    <lineage>
        <taxon>Bacteria</taxon>
        <taxon>Pseudomonadati</taxon>
        <taxon>Pseudomonadota</taxon>
        <taxon>Gammaproteobacteria</taxon>
        <taxon>Lysobacterales</taxon>
        <taxon>Lysobacteraceae</taxon>
        <taxon>Vulcaniibacterium</taxon>
    </lineage>
</organism>
<dbReference type="Gene3D" id="3.30.565.10">
    <property type="entry name" value="Histidine kinase-like ATPase, C-terminal domain"/>
    <property type="match status" value="1"/>
</dbReference>
<dbReference type="PROSITE" id="PS50109">
    <property type="entry name" value="HIS_KIN"/>
    <property type="match status" value="1"/>
</dbReference>
<reference evidence="12" key="1">
    <citation type="journal article" date="2014" name="Int. J. Syst. Evol. Microbiol.">
        <title>Complete genome sequence of Corynebacterium casei LMG S-19264T (=DSM 44701T), isolated from a smear-ripened cheese.</title>
        <authorList>
            <consortium name="US DOE Joint Genome Institute (JGI-PGF)"/>
            <person name="Walter F."/>
            <person name="Albersmeier A."/>
            <person name="Kalinowski J."/>
            <person name="Ruckert C."/>
        </authorList>
    </citation>
    <scope>NUCLEOTIDE SEQUENCE</scope>
    <source>
        <strain evidence="12">KCTC 32020</strain>
    </source>
</reference>
<keyword evidence="7 12" id="KW-0418">Kinase</keyword>
<dbReference type="PANTHER" id="PTHR45436">
    <property type="entry name" value="SENSOR HISTIDINE KINASE YKOH"/>
    <property type="match status" value="1"/>
</dbReference>
<dbReference type="GO" id="GO:0005886">
    <property type="term" value="C:plasma membrane"/>
    <property type="evidence" value="ECO:0007669"/>
    <property type="project" value="TreeGrafter"/>
</dbReference>
<name>A0A918YTV3_9GAMM</name>
<dbReference type="InterPro" id="IPR005467">
    <property type="entry name" value="His_kinase_dom"/>
</dbReference>
<proteinExistence type="predicted"/>
<keyword evidence="5" id="KW-0808">Transferase</keyword>
<evidence type="ECO:0000313" key="12">
    <source>
        <dbReference type="EMBL" id="GHE24678.1"/>
    </source>
</evidence>
<keyword evidence="4" id="KW-0597">Phosphoprotein</keyword>
<dbReference type="GO" id="GO:0000155">
    <property type="term" value="F:phosphorelay sensor kinase activity"/>
    <property type="evidence" value="ECO:0007669"/>
    <property type="project" value="InterPro"/>
</dbReference>
<dbReference type="SUPFAM" id="SSF47384">
    <property type="entry name" value="Homodimeric domain of signal transducing histidine kinase"/>
    <property type="match status" value="1"/>
</dbReference>
<evidence type="ECO:0000256" key="1">
    <source>
        <dbReference type="ARBA" id="ARBA00000085"/>
    </source>
</evidence>
<dbReference type="SUPFAM" id="SSF55874">
    <property type="entry name" value="ATPase domain of HSP90 chaperone/DNA topoisomerase II/histidine kinase"/>
    <property type="match status" value="1"/>
</dbReference>
<feature type="transmembrane region" description="Helical" evidence="10">
    <location>
        <begin position="12"/>
        <end position="35"/>
    </location>
</feature>
<evidence type="ECO:0000256" key="9">
    <source>
        <dbReference type="ARBA" id="ARBA00023136"/>
    </source>
</evidence>
<dbReference type="CDD" id="cd00082">
    <property type="entry name" value="HisKA"/>
    <property type="match status" value="1"/>
</dbReference>
<dbReference type="InterPro" id="IPR003661">
    <property type="entry name" value="HisK_dim/P_dom"/>
</dbReference>
<keyword evidence="9 10" id="KW-0472">Membrane</keyword>
<dbReference type="PRINTS" id="PR00344">
    <property type="entry name" value="BCTRLSENSOR"/>
</dbReference>
<dbReference type="Pfam" id="PF02518">
    <property type="entry name" value="HATPase_c"/>
    <property type="match status" value="1"/>
</dbReference>
<keyword evidence="8 10" id="KW-1133">Transmembrane helix</keyword>
<dbReference type="EMBL" id="BNCF01000001">
    <property type="protein sequence ID" value="GHE24678.1"/>
    <property type="molecule type" value="Genomic_DNA"/>
</dbReference>
<dbReference type="AlphaFoldDB" id="A0A918YTV3"/>
<accession>A0A918YTV3</accession>
<evidence type="ECO:0000313" key="13">
    <source>
        <dbReference type="Proteomes" id="UP000636453"/>
    </source>
</evidence>
<dbReference type="Proteomes" id="UP000636453">
    <property type="component" value="Unassembled WGS sequence"/>
</dbReference>
<dbReference type="SMART" id="SM00387">
    <property type="entry name" value="HATPase_c"/>
    <property type="match status" value="1"/>
</dbReference>
<evidence type="ECO:0000256" key="5">
    <source>
        <dbReference type="ARBA" id="ARBA00022679"/>
    </source>
</evidence>
<evidence type="ECO:0000259" key="11">
    <source>
        <dbReference type="PROSITE" id="PS50109"/>
    </source>
</evidence>
<evidence type="ECO:0000256" key="8">
    <source>
        <dbReference type="ARBA" id="ARBA00022989"/>
    </source>
</evidence>
<feature type="transmembrane region" description="Helical" evidence="10">
    <location>
        <begin position="127"/>
        <end position="147"/>
    </location>
</feature>
<reference evidence="12" key="2">
    <citation type="submission" date="2020-09" db="EMBL/GenBank/DDBJ databases">
        <authorList>
            <person name="Sun Q."/>
            <person name="Kim S."/>
        </authorList>
    </citation>
    <scope>NUCLEOTIDE SEQUENCE</scope>
    <source>
        <strain evidence="12">KCTC 32020</strain>
    </source>
</reference>
<dbReference type="InterPro" id="IPR036890">
    <property type="entry name" value="HATPase_C_sf"/>
</dbReference>
<keyword evidence="13" id="KW-1185">Reference proteome</keyword>
<keyword evidence="6 10" id="KW-0812">Transmembrane</keyword>
<evidence type="ECO:0000256" key="4">
    <source>
        <dbReference type="ARBA" id="ARBA00022553"/>
    </source>
</evidence>
<protein>
    <recommendedName>
        <fullName evidence="3">histidine kinase</fullName>
        <ecNumber evidence="3">2.7.13.3</ecNumber>
    </recommendedName>
</protein>
<dbReference type="EC" id="2.7.13.3" evidence="3"/>
<gene>
    <name evidence="12" type="primary">colS</name>
    <name evidence="12" type="ORF">GCM10007167_00190</name>
</gene>
<evidence type="ECO:0000256" key="6">
    <source>
        <dbReference type="ARBA" id="ARBA00022692"/>
    </source>
</evidence>
<feature type="domain" description="Histidine kinase" evidence="11">
    <location>
        <begin position="219"/>
        <end position="425"/>
    </location>
</feature>
<dbReference type="OrthoDB" id="9121563at2"/>
<dbReference type="RefSeq" id="WP_146471668.1">
    <property type="nucleotide sequence ID" value="NZ_BNCF01000001.1"/>
</dbReference>
<comment type="subcellular location">
    <subcellularLocation>
        <location evidence="2">Membrane</location>
    </subcellularLocation>
</comment>
<sequence length="425" mass="46807">MPQGLPRKIKVAFILQAFVASIAITVGIVIAGWAIREHLMQQRLDVEAREFWTHRARDPSFTPPQAASIRGYLRTPGAPLTGIPQELRALAPGTHRLDDGRVVRVEARPAGTLYLLLDDFFATRSTLLMGIVAIALSLLVTYLLSWLTYRTSKRLVAPVSWLAEEVARWDPRGPDPRALVPSNLPAEAGSEVHSLATALRGLAARVADFVQREREFTRDASHELRTPLTVIRVATDLMMADPEMPPRAVRSLGRVQRAGRDMEAVIDAFLILAREADIQPQTEEFAVADVVADEVERVQPLLAGKPVELHVHDEGAPRLVAPPHVLRVMVGNLLSNAVRFTDRGAVSVHMYADRIEIRDTGIGMSEETLARAFDPFYRAQVAENSGKGMGLSIVRRLGERFGWPVELSSTLGQGTVATIRFASPK</sequence>
<dbReference type="InterPro" id="IPR004358">
    <property type="entry name" value="Sig_transdc_His_kin-like_C"/>
</dbReference>
<dbReference type="InterPro" id="IPR003594">
    <property type="entry name" value="HATPase_dom"/>
</dbReference>
<dbReference type="Gene3D" id="1.10.287.130">
    <property type="match status" value="1"/>
</dbReference>
<comment type="caution">
    <text evidence="12">The sequence shown here is derived from an EMBL/GenBank/DDBJ whole genome shotgun (WGS) entry which is preliminary data.</text>
</comment>
<dbReference type="SMART" id="SM00388">
    <property type="entry name" value="HisKA"/>
    <property type="match status" value="1"/>
</dbReference>
<dbReference type="InterPro" id="IPR050428">
    <property type="entry name" value="TCS_sensor_his_kinase"/>
</dbReference>
<dbReference type="Pfam" id="PF00512">
    <property type="entry name" value="HisKA"/>
    <property type="match status" value="1"/>
</dbReference>
<dbReference type="PANTHER" id="PTHR45436:SF16">
    <property type="entry name" value="HISTIDINE KINASE"/>
    <property type="match status" value="1"/>
</dbReference>
<dbReference type="InterPro" id="IPR036097">
    <property type="entry name" value="HisK_dim/P_sf"/>
</dbReference>
<evidence type="ECO:0000256" key="10">
    <source>
        <dbReference type="SAM" id="Phobius"/>
    </source>
</evidence>